<organism evidence="2 3">
    <name type="scientific">Bradymonas sediminis</name>
    <dbReference type="NCBI Taxonomy" id="1548548"/>
    <lineage>
        <taxon>Bacteria</taxon>
        <taxon>Deltaproteobacteria</taxon>
        <taxon>Bradymonadales</taxon>
        <taxon>Bradymonadaceae</taxon>
        <taxon>Bradymonas</taxon>
    </lineage>
</organism>
<keyword evidence="3" id="KW-1185">Reference proteome</keyword>
<dbReference type="InterPro" id="IPR006311">
    <property type="entry name" value="TAT_signal"/>
</dbReference>
<dbReference type="OrthoDB" id="9773014at2"/>
<feature type="domain" description="DUF4159" evidence="1">
    <location>
        <begin position="64"/>
        <end position="261"/>
    </location>
</feature>
<gene>
    <name evidence="2" type="ORF">DN745_06975</name>
</gene>
<dbReference type="InterPro" id="IPR019546">
    <property type="entry name" value="TAT_signal_bac_arc"/>
</dbReference>
<accession>A0A2Z4FJ98</accession>
<dbReference type="AlphaFoldDB" id="A0A2Z4FJ98"/>
<protein>
    <recommendedName>
        <fullName evidence="1">DUF4159 domain-containing protein</fullName>
    </recommendedName>
</protein>
<dbReference type="KEGG" id="bsed:DN745_06975"/>
<dbReference type="PROSITE" id="PS51318">
    <property type="entry name" value="TAT"/>
    <property type="match status" value="1"/>
</dbReference>
<name>A0A2Z4FJ98_9DELT</name>
<dbReference type="Proteomes" id="UP000249799">
    <property type="component" value="Chromosome"/>
</dbReference>
<dbReference type="Gene3D" id="3.40.50.12140">
    <property type="entry name" value="Domain of unknown function DUF4159"/>
    <property type="match status" value="1"/>
</dbReference>
<dbReference type="EMBL" id="CP030032">
    <property type="protein sequence ID" value="AWV89091.1"/>
    <property type="molecule type" value="Genomic_DNA"/>
</dbReference>
<reference evidence="2 3" key="1">
    <citation type="submission" date="2018-06" db="EMBL/GenBank/DDBJ databases">
        <title>Lujinxingia sediminis gen. nov. sp. nov., a new facultative anaerobic member of the class Deltaproteobacteria, and proposal of Lujinxingaceae fam. nov.</title>
        <authorList>
            <person name="Guo L.-Y."/>
            <person name="Li C.-M."/>
            <person name="Wang S."/>
            <person name="Du Z.-J."/>
        </authorList>
    </citation>
    <scope>NUCLEOTIDE SEQUENCE [LARGE SCALE GENOMIC DNA]</scope>
    <source>
        <strain evidence="2 3">FA350</strain>
    </source>
</reference>
<dbReference type="Pfam" id="PF13709">
    <property type="entry name" value="DUF4159"/>
    <property type="match status" value="1"/>
</dbReference>
<dbReference type="InterPro" id="IPR025297">
    <property type="entry name" value="DUF4159"/>
</dbReference>
<evidence type="ECO:0000259" key="1">
    <source>
        <dbReference type="Pfam" id="PF13709"/>
    </source>
</evidence>
<evidence type="ECO:0000313" key="2">
    <source>
        <dbReference type="EMBL" id="AWV89091.1"/>
    </source>
</evidence>
<dbReference type="NCBIfam" id="TIGR01409">
    <property type="entry name" value="TAT_signal_seq"/>
    <property type="match status" value="1"/>
</dbReference>
<evidence type="ECO:0000313" key="3">
    <source>
        <dbReference type="Proteomes" id="UP000249799"/>
    </source>
</evidence>
<proteinExistence type="predicted"/>
<sequence length="284" mass="31740">MSDGDIPKENLFFRRPFEPSEDLNPMNRRDFLKALALAGLGGLLPNALLSSEAQAMGESTNFSIAKFKYAAQGWDPRPSGIRRLLFEVAKRTSISVNTDVPIIDGRGSDLFDNPFLSLAGDAAIPALEDKVVENLRTYLQAGGFLLVDSAEGVSSGPFMQSAERELKRILPDKKLTVIPKGHVLYNSFYLIDEPLGRVKVAPTMRGIFDRDRLMVVVCPNDLMGALARDNFGNWQFDVSPGGERQREMAFRMGINLVMYALTINYKADQVHVPFILERRQWKVN</sequence>